<dbReference type="Proteomes" id="UP001524460">
    <property type="component" value="Unassembled WGS sequence"/>
</dbReference>
<dbReference type="InterPro" id="IPR016103">
    <property type="entry name" value="ProQ/FinO"/>
</dbReference>
<evidence type="ECO:0000259" key="2">
    <source>
        <dbReference type="Pfam" id="PF04352"/>
    </source>
</evidence>
<dbReference type="RefSeq" id="WP_255045179.1">
    <property type="nucleotide sequence ID" value="NZ_JANEYT010000110.1"/>
</dbReference>
<protein>
    <submittedName>
        <fullName evidence="3">ProQ/FINO family protein</fullName>
    </submittedName>
</protein>
<reference evidence="3 4" key="1">
    <citation type="submission" date="2022-07" db="EMBL/GenBank/DDBJ databases">
        <title>Photobacterium pectinilyticum sp. nov., a marine bacterium isolated from surface seawater of Qingdao offshore.</title>
        <authorList>
            <person name="Wang X."/>
        </authorList>
    </citation>
    <scope>NUCLEOTIDE SEQUENCE [LARGE SCALE GENOMIC DNA]</scope>
    <source>
        <strain evidence="3 4">ZSDE20</strain>
    </source>
</reference>
<organism evidence="3 4">
    <name type="scientific">Photobacterium pectinilyticum</name>
    <dbReference type="NCBI Taxonomy" id="2906793"/>
    <lineage>
        <taxon>Bacteria</taxon>
        <taxon>Pseudomonadati</taxon>
        <taxon>Pseudomonadota</taxon>
        <taxon>Gammaproteobacteria</taxon>
        <taxon>Vibrionales</taxon>
        <taxon>Vibrionaceae</taxon>
        <taxon>Photobacterium</taxon>
    </lineage>
</organism>
<sequence>MDQINHEKRRIKRIANKRLMAIEPFSSNLPLAVGLGKIIINDEALMEGITVKAVRNVLGAYTSKEVILRKLVKDGLRYDLNGQASKATTEHLAYAREKLNIVKAKRLAIQARKK</sequence>
<evidence type="ECO:0000256" key="1">
    <source>
        <dbReference type="ARBA" id="ARBA00022884"/>
    </source>
</evidence>
<evidence type="ECO:0000313" key="4">
    <source>
        <dbReference type="Proteomes" id="UP001524460"/>
    </source>
</evidence>
<dbReference type="EMBL" id="JANEYT010000110">
    <property type="protein sequence ID" value="MCQ1061081.1"/>
    <property type="molecule type" value="Genomic_DNA"/>
</dbReference>
<comment type="caution">
    <text evidence="3">The sequence shown here is derived from an EMBL/GenBank/DDBJ whole genome shotgun (WGS) entry which is preliminary data.</text>
</comment>
<proteinExistence type="predicted"/>
<feature type="domain" description="ProQ/FinO" evidence="2">
    <location>
        <begin position="28"/>
        <end position="107"/>
    </location>
</feature>
<keyword evidence="1" id="KW-0694">RNA-binding</keyword>
<dbReference type="Gene3D" id="1.10.1710.10">
    <property type="entry name" value="ProQ/FinO domain"/>
    <property type="match status" value="1"/>
</dbReference>
<dbReference type="SUPFAM" id="SSF48657">
    <property type="entry name" value="FinO-like"/>
    <property type="match status" value="1"/>
</dbReference>
<keyword evidence="4" id="KW-1185">Reference proteome</keyword>
<gene>
    <name evidence="3" type="ORF">NHN17_23870</name>
</gene>
<dbReference type="InterPro" id="IPR036442">
    <property type="entry name" value="ProQ/FinO_sf"/>
</dbReference>
<dbReference type="Pfam" id="PF04352">
    <property type="entry name" value="ProQ"/>
    <property type="match status" value="1"/>
</dbReference>
<evidence type="ECO:0000313" key="3">
    <source>
        <dbReference type="EMBL" id="MCQ1061081.1"/>
    </source>
</evidence>
<accession>A0ABT1N8M4</accession>
<name>A0ABT1N8M4_9GAMM</name>